<dbReference type="Proteomes" id="UP000285875">
    <property type="component" value="Chromosome"/>
</dbReference>
<dbReference type="PANTHER" id="PTHR30341">
    <property type="entry name" value="SODIUM ION/PROTON ANTIPORTER NHAA-RELATED"/>
    <property type="match status" value="1"/>
</dbReference>
<sequence>MLRFTHVRAARARYRRWVITETVSGMLLLVAAVLALVWANSPWRGGFTALSGFAFGPEVLHLNLSVSAWASDGLLAVFFFVVGVELKHEIVAGSLRNPREAAVPVLAAVGGMATPAILFTIVILIAGDTEALHGWAIPTATDIAFALAVLAIFGRGLPKALRTFLLTLAVVDDLLAIIVIAVFYTGTIDALALAASLAAVAVYAVLVRMRHTRWWLLVPVAVIAWGFMHASGVHATIAGVLLGFAVPARPILMDKEPRTHRFDEMIRPFSNGVALPVFAFFSAGVSLLDGDGPEGILAQPVVLAIAIALVLGKLVGVLGTTALVTKLTPLRLPDAIGLRDLLPVGFLAGIGFTVSLLIAELSFPDTEHTDGAKIAILIATILAATLAATLLRWDAHKARSRDMNDDGAPDQNTDAIE</sequence>
<organism evidence="12 13">
    <name type="scientific">Acidipropionibacterium jensenii</name>
    <dbReference type="NCBI Taxonomy" id="1749"/>
    <lineage>
        <taxon>Bacteria</taxon>
        <taxon>Bacillati</taxon>
        <taxon>Actinomycetota</taxon>
        <taxon>Actinomycetes</taxon>
        <taxon>Propionibacteriales</taxon>
        <taxon>Propionibacteriaceae</taxon>
        <taxon>Acidipropionibacterium</taxon>
    </lineage>
</organism>
<comment type="subcellular location">
    <subcellularLocation>
        <location evidence="1">Cell inner membrane</location>
        <topology evidence="1">Multi-pass membrane protein</topology>
    </subcellularLocation>
    <subcellularLocation>
        <location evidence="11">Cell membrane</location>
        <topology evidence="11">Multi-pass membrane protein</topology>
    </subcellularLocation>
</comment>
<keyword evidence="8 11" id="KW-0406">Ion transport</keyword>
<feature type="transmembrane region" description="Helical" evidence="11">
    <location>
        <begin position="190"/>
        <end position="207"/>
    </location>
</feature>
<evidence type="ECO:0000313" key="12">
    <source>
        <dbReference type="EMBL" id="AZZ40436.1"/>
    </source>
</evidence>
<feature type="transmembrane region" description="Helical" evidence="11">
    <location>
        <begin position="105"/>
        <end position="126"/>
    </location>
</feature>
<name>A0A3Q9UFN9_9ACTN</name>
<dbReference type="Gene3D" id="1.20.1530.10">
    <property type="entry name" value="Na+/H+ antiporter like domain"/>
    <property type="match status" value="1"/>
</dbReference>
<evidence type="ECO:0000313" key="13">
    <source>
        <dbReference type="Proteomes" id="UP000285875"/>
    </source>
</evidence>
<dbReference type="GO" id="GO:0006885">
    <property type="term" value="P:regulation of pH"/>
    <property type="evidence" value="ECO:0007669"/>
    <property type="project" value="UniProtKB-UniRule"/>
</dbReference>
<feature type="transmembrane region" description="Helical" evidence="11">
    <location>
        <begin position="272"/>
        <end position="288"/>
    </location>
</feature>
<keyword evidence="7 11" id="KW-0915">Sodium</keyword>
<evidence type="ECO:0000256" key="4">
    <source>
        <dbReference type="ARBA" id="ARBA00022475"/>
    </source>
</evidence>
<evidence type="ECO:0000256" key="9">
    <source>
        <dbReference type="ARBA" id="ARBA00023136"/>
    </source>
</evidence>
<feature type="transmembrane region" description="Helical" evidence="11">
    <location>
        <begin position="59"/>
        <end position="84"/>
    </location>
</feature>
<keyword evidence="5 11" id="KW-0812">Transmembrane</keyword>
<evidence type="ECO:0000256" key="8">
    <source>
        <dbReference type="ARBA" id="ARBA00023065"/>
    </source>
</evidence>
<keyword evidence="3 11" id="KW-0050">Antiport</keyword>
<accession>A0A3Q9UFN9</accession>
<protein>
    <recommendedName>
        <fullName evidence="11">Na(+)/H(+) antiporter NhaA</fullName>
    </recommendedName>
    <alternativeName>
        <fullName evidence="11">Sodium/proton antiporter NhaA</fullName>
    </alternativeName>
</protein>
<feature type="transmembrane region" description="Helical" evidence="11">
    <location>
        <begin position="132"/>
        <end position="153"/>
    </location>
</feature>
<feature type="transmembrane region" description="Helical" evidence="11">
    <location>
        <begin position="300"/>
        <end position="324"/>
    </location>
</feature>
<comment type="function">
    <text evidence="11">Na(+)/H(+) antiporter that extrudes sodium in exchange for external protons.</text>
</comment>
<reference evidence="13" key="1">
    <citation type="submission" date="2017-12" db="EMBL/GenBank/DDBJ databases">
        <title>Whole genome sequencing of Acidipropionibacterium jensenii strains JS279 and JS280.</title>
        <authorList>
            <person name="Deptula P."/>
            <person name="Laine P."/>
            <person name="Smolander O.-P."/>
            <person name="Paulin L."/>
            <person name="Auvinen P."/>
            <person name="Varmanen P."/>
        </authorList>
    </citation>
    <scope>NUCLEOTIDE SEQUENCE [LARGE SCALE GENOMIC DNA]</scope>
    <source>
        <strain evidence="13">JS280</strain>
    </source>
</reference>
<evidence type="ECO:0000256" key="7">
    <source>
        <dbReference type="ARBA" id="ARBA00023053"/>
    </source>
</evidence>
<dbReference type="HAMAP" id="MF_01844">
    <property type="entry name" value="NhaA"/>
    <property type="match status" value="1"/>
</dbReference>
<evidence type="ECO:0000256" key="11">
    <source>
        <dbReference type="HAMAP-Rule" id="MF_01844"/>
    </source>
</evidence>
<evidence type="ECO:0000256" key="10">
    <source>
        <dbReference type="ARBA" id="ARBA00023201"/>
    </source>
</evidence>
<feature type="transmembrane region" description="Helical" evidence="11">
    <location>
        <begin position="18"/>
        <end position="39"/>
    </location>
</feature>
<dbReference type="AlphaFoldDB" id="A0A3Q9UFN9"/>
<proteinExistence type="inferred from homology"/>
<evidence type="ECO:0000256" key="6">
    <source>
        <dbReference type="ARBA" id="ARBA00022989"/>
    </source>
</evidence>
<dbReference type="InterPro" id="IPR023171">
    <property type="entry name" value="Na/H_antiporter_dom_sf"/>
</dbReference>
<feature type="transmembrane region" description="Helical" evidence="11">
    <location>
        <begin position="165"/>
        <end position="184"/>
    </location>
</feature>
<evidence type="ECO:0000256" key="2">
    <source>
        <dbReference type="ARBA" id="ARBA00022448"/>
    </source>
</evidence>
<dbReference type="PANTHER" id="PTHR30341:SF0">
    <property type="entry name" value="NA(+)_H(+) ANTIPORTER NHAA"/>
    <property type="match status" value="1"/>
</dbReference>
<dbReference type="InterPro" id="IPR004670">
    <property type="entry name" value="NhaA"/>
</dbReference>
<comment type="catalytic activity">
    <reaction evidence="11">
        <text>Na(+)(in) + 2 H(+)(out) = Na(+)(out) + 2 H(+)(in)</text>
        <dbReference type="Rhea" id="RHEA:29251"/>
        <dbReference type="ChEBI" id="CHEBI:15378"/>
        <dbReference type="ChEBI" id="CHEBI:29101"/>
    </reaction>
</comment>
<comment type="similarity">
    <text evidence="11">Belongs to the NhaA Na(+)/H(+) (TC 2.A.33) antiporter family.</text>
</comment>
<gene>
    <name evidence="11 12" type="primary">nhaA</name>
    <name evidence="12" type="ORF">C0Z10_12585</name>
</gene>
<feature type="transmembrane region" description="Helical" evidence="11">
    <location>
        <begin position="336"/>
        <end position="359"/>
    </location>
</feature>
<keyword evidence="2 11" id="KW-0813">Transport</keyword>
<dbReference type="EMBL" id="CP025570">
    <property type="protein sequence ID" value="AZZ40436.1"/>
    <property type="molecule type" value="Genomic_DNA"/>
</dbReference>
<dbReference type="GO" id="GO:0015385">
    <property type="term" value="F:sodium:proton antiporter activity"/>
    <property type="evidence" value="ECO:0007669"/>
    <property type="project" value="UniProtKB-UniRule"/>
</dbReference>
<keyword evidence="9 11" id="KW-0472">Membrane</keyword>
<keyword evidence="6 11" id="KW-1133">Transmembrane helix</keyword>
<evidence type="ECO:0000256" key="3">
    <source>
        <dbReference type="ARBA" id="ARBA00022449"/>
    </source>
</evidence>
<dbReference type="Pfam" id="PF06965">
    <property type="entry name" value="Na_H_antiport_1"/>
    <property type="match status" value="1"/>
</dbReference>
<feature type="transmembrane region" description="Helical" evidence="11">
    <location>
        <begin position="214"/>
        <end position="230"/>
    </location>
</feature>
<keyword evidence="10 11" id="KW-0739">Sodium transport</keyword>
<evidence type="ECO:0000256" key="1">
    <source>
        <dbReference type="ARBA" id="ARBA00004429"/>
    </source>
</evidence>
<feature type="transmembrane region" description="Helical" evidence="11">
    <location>
        <begin position="236"/>
        <end position="252"/>
    </location>
</feature>
<feature type="transmembrane region" description="Helical" evidence="11">
    <location>
        <begin position="371"/>
        <end position="391"/>
    </location>
</feature>
<dbReference type="GO" id="GO:0005886">
    <property type="term" value="C:plasma membrane"/>
    <property type="evidence" value="ECO:0007669"/>
    <property type="project" value="UniProtKB-SubCell"/>
</dbReference>
<dbReference type="KEGG" id="aji:C0Z10_12585"/>
<keyword evidence="4 11" id="KW-1003">Cell membrane</keyword>
<dbReference type="RefSeq" id="WP_097799595.1">
    <property type="nucleotide sequence ID" value="NZ_CP025570.1"/>
</dbReference>
<dbReference type="NCBIfam" id="TIGR00773">
    <property type="entry name" value="NhaA"/>
    <property type="match status" value="1"/>
</dbReference>
<evidence type="ECO:0000256" key="5">
    <source>
        <dbReference type="ARBA" id="ARBA00022692"/>
    </source>
</evidence>